<keyword evidence="2" id="KW-1185">Reference proteome</keyword>
<accession>W0RF76</accession>
<protein>
    <submittedName>
        <fullName evidence="1">Uncharacterized protein</fullName>
    </submittedName>
</protein>
<dbReference type="RefSeq" id="WP_025409584.1">
    <property type="nucleotide sequence ID" value="NZ_CP007128.1"/>
</dbReference>
<dbReference type="HOGENOM" id="CLU_2409058_0_0_0"/>
<dbReference type="InParanoid" id="W0RF76"/>
<organism evidence="1 2">
    <name type="scientific">Gemmatirosa kalamazoonensis</name>
    <dbReference type="NCBI Taxonomy" id="861299"/>
    <lineage>
        <taxon>Bacteria</taxon>
        <taxon>Pseudomonadati</taxon>
        <taxon>Gemmatimonadota</taxon>
        <taxon>Gemmatimonadia</taxon>
        <taxon>Gemmatimonadales</taxon>
        <taxon>Gemmatimonadaceae</taxon>
        <taxon>Gemmatirosa</taxon>
    </lineage>
</organism>
<dbReference type="Proteomes" id="UP000019151">
    <property type="component" value="Chromosome"/>
</dbReference>
<dbReference type="AlphaFoldDB" id="W0RF76"/>
<proteinExistence type="predicted"/>
<sequence>MSRAILYTRELPGGGYVAIDAVIDARGHHARLWVERRSDPLRRSGHLPPIIAECNASDADGALDRLRPLACDNLSLALAIRRWQATRRPGAM</sequence>
<dbReference type="KEGG" id="gba:J421_0501"/>
<gene>
    <name evidence="1" type="ORF">J421_0501</name>
</gene>
<dbReference type="EMBL" id="CP007128">
    <property type="protein sequence ID" value="AHG88038.1"/>
    <property type="molecule type" value="Genomic_DNA"/>
</dbReference>
<evidence type="ECO:0000313" key="2">
    <source>
        <dbReference type="Proteomes" id="UP000019151"/>
    </source>
</evidence>
<evidence type="ECO:0000313" key="1">
    <source>
        <dbReference type="EMBL" id="AHG88038.1"/>
    </source>
</evidence>
<name>W0RF76_9BACT</name>
<dbReference type="STRING" id="861299.J421_0501"/>
<reference evidence="1 2" key="1">
    <citation type="journal article" date="2014" name="Genome Announc.">
        <title>Genome Sequence and Methylome of Soil Bacterium Gemmatirosa kalamazoonensis KBS708T, a Member of the Rarely Cultivated Gemmatimonadetes Phylum.</title>
        <authorList>
            <person name="Debruyn J.M."/>
            <person name="Radosevich M."/>
            <person name="Wommack K.E."/>
            <person name="Polson S.W."/>
            <person name="Hauser L.J."/>
            <person name="Fawaz M.N."/>
            <person name="Korlach J."/>
            <person name="Tsai Y.C."/>
        </authorList>
    </citation>
    <scope>NUCLEOTIDE SEQUENCE [LARGE SCALE GENOMIC DNA]</scope>
    <source>
        <strain evidence="1 2">KBS708</strain>
    </source>
</reference>